<gene>
    <name evidence="1" type="ORF">DRY71_01780</name>
</gene>
<evidence type="ECO:0000313" key="1">
    <source>
        <dbReference type="EMBL" id="EBS2691516.1"/>
    </source>
</evidence>
<reference evidence="1" key="1">
    <citation type="submission" date="2018-07" db="EMBL/GenBank/DDBJ databases">
        <authorList>
            <person name="Ashton P.M."/>
            <person name="Dallman T."/>
            <person name="Nair S."/>
            <person name="De Pinna E."/>
            <person name="Peters T."/>
            <person name="Grant K."/>
        </authorList>
    </citation>
    <scope>NUCLEOTIDE SEQUENCE [LARGE SCALE GENOMIC DNA]</scope>
    <source>
        <strain evidence="1">436933</strain>
    </source>
</reference>
<dbReference type="EMBL" id="AAGUYM010000002">
    <property type="protein sequence ID" value="EBS2691516.1"/>
    <property type="molecule type" value="Genomic_DNA"/>
</dbReference>
<name>A0A5U9KIA1_SALNE</name>
<sequence length="120" mass="13905">MRSFEKEQKSVFADTLSETALSYEYKQAGFTIDLMKRSVLLFNNVLNSTFIYPYSSINEINYSLPDCKSDEAEICIIIDDVLNPVWKFSVPSNAHDICEQWIDIFNHHIFRLSSPNEGQK</sequence>
<protein>
    <submittedName>
        <fullName evidence="1">Uncharacterized protein</fullName>
    </submittedName>
</protein>
<organism evidence="1">
    <name type="scientific">Salmonella newport</name>
    <dbReference type="NCBI Taxonomy" id="108619"/>
    <lineage>
        <taxon>Bacteria</taxon>
        <taxon>Pseudomonadati</taxon>
        <taxon>Pseudomonadota</taxon>
        <taxon>Gammaproteobacteria</taxon>
        <taxon>Enterobacterales</taxon>
        <taxon>Enterobacteriaceae</taxon>
        <taxon>Salmonella</taxon>
    </lineage>
</organism>
<dbReference type="AlphaFoldDB" id="A0A5U9KIA1"/>
<proteinExistence type="predicted"/>
<dbReference type="Proteomes" id="UP000839726">
    <property type="component" value="Unassembled WGS sequence"/>
</dbReference>
<accession>A0A5U9KIA1</accession>
<comment type="caution">
    <text evidence="1">The sequence shown here is derived from an EMBL/GenBank/DDBJ whole genome shotgun (WGS) entry which is preliminary data.</text>
</comment>